<dbReference type="Proteomes" id="UP000199206">
    <property type="component" value="Unassembled WGS sequence"/>
</dbReference>
<name>A0A1H8GR74_9SPHN</name>
<keyword evidence="3" id="KW-1185">Reference proteome</keyword>
<dbReference type="InterPro" id="IPR029069">
    <property type="entry name" value="HotDog_dom_sf"/>
</dbReference>
<dbReference type="SUPFAM" id="SSF54637">
    <property type="entry name" value="Thioesterase/thiol ester dehydrase-isomerase"/>
    <property type="match status" value="1"/>
</dbReference>
<dbReference type="STRING" id="1166340.SAMN05192583_2867"/>
<dbReference type="Pfam" id="PF01575">
    <property type="entry name" value="MaoC_dehydratas"/>
    <property type="match status" value="1"/>
</dbReference>
<evidence type="ECO:0000313" key="3">
    <source>
        <dbReference type="Proteomes" id="UP000199206"/>
    </source>
</evidence>
<protein>
    <submittedName>
        <fullName evidence="2">Acyl dehydratase</fullName>
    </submittedName>
</protein>
<dbReference type="Gene3D" id="3.10.129.10">
    <property type="entry name" value="Hotdog Thioesterase"/>
    <property type="match status" value="1"/>
</dbReference>
<gene>
    <name evidence="2" type="ORF">SAMN05192583_2867</name>
</gene>
<organism evidence="2 3">
    <name type="scientific">Sphingomonas gellani</name>
    <dbReference type="NCBI Taxonomy" id="1166340"/>
    <lineage>
        <taxon>Bacteria</taxon>
        <taxon>Pseudomonadati</taxon>
        <taxon>Pseudomonadota</taxon>
        <taxon>Alphaproteobacteria</taxon>
        <taxon>Sphingomonadales</taxon>
        <taxon>Sphingomonadaceae</taxon>
        <taxon>Sphingomonas</taxon>
    </lineage>
</organism>
<dbReference type="RefSeq" id="WP_212611450.1">
    <property type="nucleotide sequence ID" value="NZ_FOCF01000007.1"/>
</dbReference>
<dbReference type="EMBL" id="FOCF01000007">
    <property type="protein sequence ID" value="SEN46542.1"/>
    <property type="molecule type" value="Genomic_DNA"/>
</dbReference>
<reference evidence="3" key="1">
    <citation type="submission" date="2016-10" db="EMBL/GenBank/DDBJ databases">
        <authorList>
            <person name="Varghese N."/>
            <person name="Submissions S."/>
        </authorList>
    </citation>
    <scope>NUCLEOTIDE SEQUENCE [LARGE SCALE GENOMIC DNA]</scope>
    <source>
        <strain evidence="3">S6-262</strain>
    </source>
</reference>
<sequence>MPQDRYLEDIVPGETSTGAPIAITREAVVAFATEFDPQPMHIDNAAASEGRFGGLIASGWHVASLVMRDFVLSAPFGGTPLLGIRMDNLCWLLPVRPGDILIATREVLEVVRSSKNPAYGRIRMSTTVVNQTGAVAMTMETLIQIPVRGD</sequence>
<dbReference type="InterPro" id="IPR052342">
    <property type="entry name" value="MCH/BMMD"/>
</dbReference>
<accession>A0A1H8GR74</accession>
<dbReference type="PANTHER" id="PTHR43664">
    <property type="entry name" value="MONOAMINE OXIDASE-RELATED"/>
    <property type="match status" value="1"/>
</dbReference>
<feature type="domain" description="MaoC-like" evidence="1">
    <location>
        <begin position="17"/>
        <end position="126"/>
    </location>
</feature>
<evidence type="ECO:0000313" key="2">
    <source>
        <dbReference type="EMBL" id="SEN46542.1"/>
    </source>
</evidence>
<evidence type="ECO:0000259" key="1">
    <source>
        <dbReference type="Pfam" id="PF01575"/>
    </source>
</evidence>
<dbReference type="PANTHER" id="PTHR43664:SF1">
    <property type="entry name" value="BETA-METHYLMALYL-COA DEHYDRATASE"/>
    <property type="match status" value="1"/>
</dbReference>
<proteinExistence type="predicted"/>
<dbReference type="AlphaFoldDB" id="A0A1H8GR74"/>
<dbReference type="InterPro" id="IPR002539">
    <property type="entry name" value="MaoC-like_dom"/>
</dbReference>